<dbReference type="AlphaFoldDB" id="A0A0R1W6Q4"/>
<dbReference type="RefSeq" id="WP_010622842.1">
    <property type="nucleotide sequence ID" value="NZ_AZGF01000001.1"/>
</dbReference>
<keyword evidence="4 8" id="KW-0406">Ion transport</keyword>
<comment type="function">
    <text evidence="8">F(1)F(0) ATP synthase produces ATP from ADP in the presence of a proton or sodium gradient. F-type ATPases consist of two structural domains, F(1) containing the extramembraneous catalytic core and F(0) containing the membrane proton channel, linked together by a central stalk and a peripheral stalk. During catalysis, ATP synthesis in the catalytic domain of F(1) is coupled via a rotary mechanism of the central stalk subunits to proton translocation.</text>
</comment>
<comment type="function">
    <text evidence="8">This protein is part of the stalk that links CF(0) to CF(1). It either transmits conformational changes from CF(0) to CF(1) or is implicated in proton conduction.</text>
</comment>
<dbReference type="GO" id="GO:0045259">
    <property type="term" value="C:proton-transporting ATP synthase complex"/>
    <property type="evidence" value="ECO:0007669"/>
    <property type="project" value="UniProtKB-KW"/>
</dbReference>
<evidence type="ECO:0000256" key="4">
    <source>
        <dbReference type="ARBA" id="ARBA00023065"/>
    </source>
</evidence>
<dbReference type="EMBL" id="AZGF01000001">
    <property type="protein sequence ID" value="KRM13518.1"/>
    <property type="molecule type" value="Genomic_DNA"/>
</dbReference>
<keyword evidence="8" id="KW-1003">Cell membrane</keyword>
<accession>A0A0R1W6Q4</accession>
<proteinExistence type="inferred from homology"/>
<dbReference type="eggNOG" id="COG0712">
    <property type="taxonomic scope" value="Bacteria"/>
</dbReference>
<evidence type="ECO:0000256" key="3">
    <source>
        <dbReference type="ARBA" id="ARBA00022781"/>
    </source>
</evidence>
<dbReference type="GO" id="GO:0005886">
    <property type="term" value="C:plasma membrane"/>
    <property type="evidence" value="ECO:0007669"/>
    <property type="project" value="UniProtKB-SubCell"/>
</dbReference>
<dbReference type="InterPro" id="IPR026015">
    <property type="entry name" value="ATP_synth_OSCP/delta_N_sf"/>
</dbReference>
<evidence type="ECO:0000313" key="9">
    <source>
        <dbReference type="EMBL" id="KRM13518.1"/>
    </source>
</evidence>
<dbReference type="GO" id="GO:0046933">
    <property type="term" value="F:proton-transporting ATP synthase activity, rotational mechanism"/>
    <property type="evidence" value="ECO:0007669"/>
    <property type="project" value="UniProtKB-UniRule"/>
</dbReference>
<keyword evidence="3 8" id="KW-0375">Hydrogen ion transport</keyword>
<organism evidence="9 10">
    <name type="scientific">Paucilactobacillus suebicus DSM 5007 = KCTC 3549</name>
    <dbReference type="NCBI Taxonomy" id="1423807"/>
    <lineage>
        <taxon>Bacteria</taxon>
        <taxon>Bacillati</taxon>
        <taxon>Bacillota</taxon>
        <taxon>Bacilli</taxon>
        <taxon>Lactobacillales</taxon>
        <taxon>Lactobacillaceae</taxon>
        <taxon>Paucilactobacillus</taxon>
    </lineage>
</organism>
<keyword evidence="10" id="KW-1185">Reference proteome</keyword>
<evidence type="ECO:0000256" key="8">
    <source>
        <dbReference type="HAMAP-Rule" id="MF_01416"/>
    </source>
</evidence>
<evidence type="ECO:0000256" key="6">
    <source>
        <dbReference type="ARBA" id="ARBA00023196"/>
    </source>
</evidence>
<keyword evidence="5 8" id="KW-0472">Membrane</keyword>
<protein>
    <recommendedName>
        <fullName evidence="8">ATP synthase subunit delta</fullName>
    </recommendedName>
    <alternativeName>
        <fullName evidence="8">ATP synthase F(1) sector subunit delta</fullName>
    </alternativeName>
    <alternativeName>
        <fullName evidence="8">F-type ATPase subunit delta</fullName>
        <shortName evidence="8">F-ATPase subunit delta</shortName>
    </alternativeName>
</protein>
<dbReference type="NCBIfam" id="TIGR01145">
    <property type="entry name" value="ATP_synt_delta"/>
    <property type="match status" value="1"/>
</dbReference>
<dbReference type="Gene3D" id="1.10.520.20">
    <property type="entry name" value="N-terminal domain of the delta subunit of the F1F0-ATP synthase"/>
    <property type="match status" value="1"/>
</dbReference>
<keyword evidence="6 8" id="KW-0139">CF(1)</keyword>
<evidence type="ECO:0000256" key="2">
    <source>
        <dbReference type="ARBA" id="ARBA00022448"/>
    </source>
</evidence>
<dbReference type="PANTHER" id="PTHR11910">
    <property type="entry name" value="ATP SYNTHASE DELTA CHAIN"/>
    <property type="match status" value="1"/>
</dbReference>
<dbReference type="InterPro" id="IPR000711">
    <property type="entry name" value="ATPase_OSCP/dsu"/>
</dbReference>
<dbReference type="STRING" id="1423807.FD16_GL000087"/>
<comment type="similarity">
    <text evidence="8">Belongs to the ATPase delta chain family.</text>
</comment>
<reference evidence="9 10" key="1">
    <citation type="journal article" date="2015" name="Genome Announc.">
        <title>Expanding the biotechnology potential of lactobacilli through comparative genomics of 213 strains and associated genera.</title>
        <authorList>
            <person name="Sun Z."/>
            <person name="Harris H.M."/>
            <person name="McCann A."/>
            <person name="Guo C."/>
            <person name="Argimon S."/>
            <person name="Zhang W."/>
            <person name="Yang X."/>
            <person name="Jeffery I.B."/>
            <person name="Cooney J.C."/>
            <person name="Kagawa T.F."/>
            <person name="Liu W."/>
            <person name="Song Y."/>
            <person name="Salvetti E."/>
            <person name="Wrobel A."/>
            <person name="Rasinkangas P."/>
            <person name="Parkhill J."/>
            <person name="Rea M.C."/>
            <person name="O'Sullivan O."/>
            <person name="Ritari J."/>
            <person name="Douillard F.P."/>
            <person name="Paul Ross R."/>
            <person name="Yang R."/>
            <person name="Briner A.E."/>
            <person name="Felis G.E."/>
            <person name="de Vos W.M."/>
            <person name="Barrangou R."/>
            <person name="Klaenhammer T.R."/>
            <person name="Caufield P.W."/>
            <person name="Cui Y."/>
            <person name="Zhang H."/>
            <person name="O'Toole P.W."/>
        </authorList>
    </citation>
    <scope>NUCLEOTIDE SEQUENCE [LARGE SCALE GENOMIC DNA]</scope>
    <source>
        <strain evidence="9 10">DSM 5007</strain>
    </source>
</reference>
<evidence type="ECO:0000313" key="10">
    <source>
        <dbReference type="Proteomes" id="UP000051820"/>
    </source>
</evidence>
<sequence length="180" mass="20443">MSLDKMTIANRYAKALFELVVEQDQLDPTFEELKQLRDVFQTNDNLAYYLTSVELSVQEKQSILKVLTEGASPVVSNLIKMVFDYGRMDDMVAIIDEFERRYDSKNKRVHADVITAVKLSATQKDQLSETLAKKIDANEITLTEKVDPSILGGVVIRANNESWDGSLSSKIEQIRRLLVK</sequence>
<name>A0A0R1W6Q4_9LACO</name>
<dbReference type="HAMAP" id="MF_01416">
    <property type="entry name" value="ATP_synth_delta_bact"/>
    <property type="match status" value="1"/>
</dbReference>
<gene>
    <name evidence="8" type="primary">atpH</name>
    <name evidence="9" type="ORF">FD16_GL000087</name>
</gene>
<comment type="caution">
    <text evidence="9">The sequence shown here is derived from an EMBL/GenBank/DDBJ whole genome shotgun (WGS) entry which is preliminary data.</text>
</comment>
<dbReference type="SUPFAM" id="SSF47928">
    <property type="entry name" value="N-terminal domain of the delta subunit of the F1F0-ATP synthase"/>
    <property type="match status" value="1"/>
</dbReference>
<dbReference type="Proteomes" id="UP000051820">
    <property type="component" value="Unassembled WGS sequence"/>
</dbReference>
<dbReference type="PRINTS" id="PR00125">
    <property type="entry name" value="ATPASEDELTA"/>
</dbReference>
<dbReference type="InterPro" id="IPR020781">
    <property type="entry name" value="ATPase_OSCP/d_CS"/>
</dbReference>
<keyword evidence="2 8" id="KW-0813">Transport</keyword>
<evidence type="ECO:0000256" key="7">
    <source>
        <dbReference type="ARBA" id="ARBA00023310"/>
    </source>
</evidence>
<evidence type="ECO:0000256" key="5">
    <source>
        <dbReference type="ARBA" id="ARBA00023136"/>
    </source>
</evidence>
<dbReference type="PROSITE" id="PS00389">
    <property type="entry name" value="ATPASE_DELTA"/>
    <property type="match status" value="1"/>
</dbReference>
<dbReference type="PATRIC" id="fig|1423807.3.peg.87"/>
<evidence type="ECO:0000256" key="1">
    <source>
        <dbReference type="ARBA" id="ARBA00004370"/>
    </source>
</evidence>
<comment type="subcellular location">
    <subcellularLocation>
        <location evidence="8">Cell membrane</location>
        <topology evidence="8">Peripheral membrane protein</topology>
    </subcellularLocation>
    <subcellularLocation>
        <location evidence="1">Membrane</location>
    </subcellularLocation>
</comment>
<dbReference type="OrthoDB" id="9786633at2"/>
<keyword evidence="7 8" id="KW-0066">ATP synthesis</keyword>
<dbReference type="Pfam" id="PF00213">
    <property type="entry name" value="OSCP"/>
    <property type="match status" value="1"/>
</dbReference>